<organism evidence="1 2">
    <name type="scientific">Hymenobacter swuensis DY53</name>
    <dbReference type="NCBI Taxonomy" id="1227739"/>
    <lineage>
        <taxon>Bacteria</taxon>
        <taxon>Pseudomonadati</taxon>
        <taxon>Bacteroidota</taxon>
        <taxon>Cytophagia</taxon>
        <taxon>Cytophagales</taxon>
        <taxon>Hymenobacteraceae</taxon>
        <taxon>Hymenobacter</taxon>
    </lineage>
</organism>
<proteinExistence type="predicted"/>
<reference evidence="1 2" key="1">
    <citation type="submission" date="2014-01" db="EMBL/GenBank/DDBJ databases">
        <title>Complete sequence of plasmid1 of ionizing-radiation resistance bacterium Hymenobacter swuensis DY53.</title>
        <authorList>
            <person name="Jung J.-H."/>
            <person name="Jeong S.-W."/>
            <person name="Joe M.-H."/>
            <person name="Cho y.-j."/>
            <person name="Kim M.-K."/>
            <person name="Lim S.-Y."/>
        </authorList>
    </citation>
    <scope>NUCLEOTIDE SEQUENCE [LARGE SCALE GENOMIC DNA]</scope>
    <source>
        <strain evidence="1 2">DY53</strain>
        <plasmid evidence="1 2">pHsw1</plasmid>
    </source>
</reference>
<keyword evidence="2" id="KW-1185">Reference proteome</keyword>
<gene>
    <name evidence="1" type="ORF">Hsw_PA0236</name>
</gene>
<name>W8ER04_9BACT</name>
<accession>W8ER04</accession>
<dbReference type="EMBL" id="CP007144">
    <property type="protein sequence ID" value="AHJ95569.1"/>
    <property type="molecule type" value="Genomic_DNA"/>
</dbReference>
<keyword evidence="1" id="KW-0614">Plasmid</keyword>
<geneLocation type="plasmid" evidence="1 2">
    <name>pHsw1</name>
</geneLocation>
<dbReference type="HOGENOM" id="CLU_153659_0_0_10"/>
<dbReference type="eggNOG" id="ENOG50317AH">
    <property type="taxonomic scope" value="Bacteria"/>
</dbReference>
<sequence>MELLAAIKRRPAMYLSKNYISCLKAFLDGWFLLADQYGIDFDAECLGEFQDWIVAKYRITASRGWANIILFYSQDESTALRDFFTLFEEWQAGVNLKA</sequence>
<dbReference type="Proteomes" id="UP000019423">
    <property type="component" value="Plasmid pHsw1"/>
</dbReference>
<evidence type="ECO:0000313" key="1">
    <source>
        <dbReference type="EMBL" id="AHJ95569.1"/>
    </source>
</evidence>
<dbReference type="KEGG" id="hsw:Hsw_PA0236"/>
<dbReference type="PATRIC" id="fig|1227739.3.peg.256"/>
<evidence type="ECO:0000313" key="2">
    <source>
        <dbReference type="Proteomes" id="UP000019423"/>
    </source>
</evidence>
<dbReference type="AlphaFoldDB" id="W8ER04"/>
<protein>
    <submittedName>
        <fullName evidence="1">Uncharacterized protein</fullName>
    </submittedName>
</protein>